<dbReference type="InterPro" id="IPR052098">
    <property type="entry name" value="Presynaptic_Scaffold_Bsn/Pclo"/>
</dbReference>
<dbReference type="GO" id="GO:0035418">
    <property type="term" value="P:protein localization to synapse"/>
    <property type="evidence" value="ECO:0007669"/>
    <property type="project" value="TreeGrafter"/>
</dbReference>
<feature type="coiled-coil region" evidence="1">
    <location>
        <begin position="602"/>
        <end position="632"/>
    </location>
</feature>
<dbReference type="PANTHER" id="PTHR14113">
    <property type="entry name" value="PICCOLO/BASSOON"/>
    <property type="match status" value="1"/>
</dbReference>
<feature type="compositionally biased region" description="Low complexity" evidence="2">
    <location>
        <begin position="1903"/>
        <end position="1913"/>
    </location>
</feature>
<feature type="compositionally biased region" description="Basic and acidic residues" evidence="2">
    <location>
        <begin position="1511"/>
        <end position="1523"/>
    </location>
</feature>
<sequence length="1953" mass="220711">MRPLLESKSLTHPSTDRGKTYHELREEQRQRQRPRSLSITPEAFDSDEELEDIMEEDEDSLEWDNQREKKESVESSDDFGSKLRHDYVTDSSEAGFSPLPTKQKGKEPVMTDEEFMRRQILEMSAEEDNLEEEEEYDRSKYSTAKNGHKLDSEKSREPIASKRRLPHSSSSIYEEEQKELESAENDDMAASQGGLRRFKTIELNSTNNYGRDMELSQEADISLDREPELEMESLTGSPEDRSRGDYSSTLPPTTPSYTSGTSPTSVSSLEEDSDSSPSRRQRLEEVKQQRKARHRSHGPLLPTIEDSSEEEELREEEELLREQEKMREVEQQRIRSTARKTKRDKEELRAQRRRERSKTPPSNLSPIEDASPTEELRQAAEMEELHRSSCSEYSPSIDSEAEGFDVIASKLYKSGSEYNLPTFMSLYSPTEKMAGSSYPSSKPLKSAEEAYEEMMRKAEMFQKQQPFQQSISYNNTFQEGPASQTQQEPSPRLPTQKPQTEASTASKGAMEREEKEKEEERQRKQHEHILQFERERVELEKLRQMRLHEELERERVELQRHREKEQFMMHREIQELQSIKHQVLQQQQEERQAQFALQREQLAQQRMQLEQIQQLQQQLQQQLEEQKRQKSTFPPVCDPAGRIPSQVTPEVTIEMQRTLAQNGQYWPPLNQAFIATAAPGQEVQAQPRYPALQRPLTNSASEMSLQTEEQWETGRGIKKRNSMPRLRDAYDKEPSHESYLVKKITDSSVQTDDEDGEERFYASRRRRPRRSTDCSVQTDEEDNAEWEQPVRRRRSRFSRHSDSSAESKADSSAKGMASIAIQTISDCSVQTEPDQLLRVSPSIHITSPDPKVEIVKYISAPEKTQKGESLACQTEPEVQPQPGIAVPQLTLPTSIPPYSSNIQMVSSGPLDPHLVRQQALAKKKPVPLEIGYQSHLPTDSLSQLVSRQPPKSPQVLYSPVSPLSPHRLLESSFASSERLNKAHVTPQKHFMSESIQRQQTLPRPIKTIQRSLSDPKPISPTSEESAKDRFSLYQHAFLPSSQMSTLQSNTLIRKVKRTLPSPPPEEAQLPLTSQAHSQMYMPGLMPTGIGGQPVQVTKASLLRELDRDLKLVEHESTKLRKKQAELDEEEKEIDAKLKYLELGINQRKESLLKDRNIRDYPYLRCLGENRDYMSDSELNNLRLSGYESGSLLTRPRTTRSNQHAEFSSTQYTSTTSYTPYQYSSVQTAAPGPATFQQTRFQPPYYPPASSGPTQNDFQPRQIPAYPSQTTYQAHSFTPSTGYQSELGLQSHQGFCPPYQVQTAYPSQTPLQPAQSALLQTHVDTHTTSQKPRQTSLADLEQKILTNYEVISNPTVVISAATPEVIYSTATVTSSYDQHKAADGRPGDRSSAAQSPSTSYSSDSLYTNLEQNIPRNYVMIDDISELTKESSTGEGQKGDLPSHSSNGLPIKEKREVADVDVSSRPCCYSKGEEESEEDIYDHYGPDHRGKSYPKSTESNGRVSGSSYYYGDSDYRPSSRPDKHGTSMGVQKHSSKNLAPAVISSKRSKHRKQGMEQKISKFSPIEEAKDVESDLASYTATTSVSSSSVASRARKMQDDITYGLKKNVYEQQKYYSVSIRDGLEEDDRAYSGGPLPQSSGDSCSQFCSSHSLPDVQEHIKDVPRTHSYKHEEGYIVDDSHCVVSDSEAYHLGQEETDWFDKPREPRSERMRHYGGHSSSSQKRGPIKHTYHDYDEPPDEDLWHHDDYSHPRHSSSKDHKHHGDYGRHSSSSRHSTDDLPKRSSRQHPRDPGRHESHGRGHGQPTSQKKVQQSDTRTQQGYPPSSSEYPQQSRQPSAQQQPGQPQPSGKPQPTAQAQPSTHPAGPAKAEQPDVSKPTTKVPQVGKAPQTQPQGTAGGIKLGPKPTGASISAGAAAGQPGTEGESVLSKILPGGAAEQAGKLTEAVSAFGKKFTSFW</sequence>
<feature type="compositionally biased region" description="Low complexity" evidence="2">
    <location>
        <begin position="247"/>
        <end position="268"/>
    </location>
</feature>
<feature type="compositionally biased region" description="Acidic residues" evidence="2">
    <location>
        <begin position="124"/>
        <end position="136"/>
    </location>
</feature>
<feature type="compositionally biased region" description="Basic and acidic residues" evidence="2">
    <location>
        <begin position="14"/>
        <end position="30"/>
    </location>
</feature>
<dbReference type="PANTHER" id="PTHR14113:SF1">
    <property type="entry name" value="PROTEIN BASSOON"/>
    <property type="match status" value="1"/>
</dbReference>
<feature type="compositionally biased region" description="Low complexity" evidence="2">
    <location>
        <begin position="1389"/>
        <end position="1403"/>
    </location>
</feature>
<feature type="compositionally biased region" description="Basic and acidic residues" evidence="2">
    <location>
        <begin position="374"/>
        <end position="389"/>
    </location>
</feature>
<feature type="region of interest" description="Disordered" evidence="2">
    <location>
        <begin position="461"/>
        <end position="530"/>
    </location>
</feature>
<feature type="compositionally biased region" description="Basic and acidic residues" evidence="2">
    <location>
        <begin position="1551"/>
        <end position="1561"/>
    </location>
</feature>
<dbReference type="Proteomes" id="UP001474421">
    <property type="component" value="Unassembled WGS sequence"/>
</dbReference>
<feature type="compositionally biased region" description="Low complexity" evidence="2">
    <location>
        <begin position="1815"/>
        <end position="1839"/>
    </location>
</feature>
<feature type="compositionally biased region" description="Acidic residues" evidence="2">
    <location>
        <begin position="173"/>
        <end position="187"/>
    </location>
</feature>
<feature type="compositionally biased region" description="Polar residues" evidence="2">
    <location>
        <begin position="496"/>
        <end position="506"/>
    </location>
</feature>
<dbReference type="GO" id="GO:1904071">
    <property type="term" value="P:presynaptic active zone assembly"/>
    <property type="evidence" value="ECO:0007669"/>
    <property type="project" value="TreeGrafter"/>
</dbReference>
<feature type="region of interest" description="Disordered" evidence="2">
    <location>
        <begin position="1191"/>
        <end position="1212"/>
    </location>
</feature>
<feature type="compositionally biased region" description="Low complexity" evidence="2">
    <location>
        <begin position="1635"/>
        <end position="1647"/>
    </location>
</feature>
<feature type="region of interest" description="Disordered" evidence="2">
    <location>
        <begin position="1"/>
        <end position="111"/>
    </location>
</feature>
<dbReference type="GO" id="GO:0030424">
    <property type="term" value="C:axon"/>
    <property type="evidence" value="ECO:0007669"/>
    <property type="project" value="TreeGrafter"/>
</dbReference>
<dbReference type="GO" id="GO:0098982">
    <property type="term" value="C:GABA-ergic synapse"/>
    <property type="evidence" value="ECO:0007669"/>
    <property type="project" value="TreeGrafter"/>
</dbReference>
<feature type="compositionally biased region" description="Acidic residues" evidence="2">
    <location>
        <begin position="44"/>
        <end position="62"/>
    </location>
</feature>
<feature type="region of interest" description="Disordered" evidence="2">
    <location>
        <begin position="123"/>
        <end position="399"/>
    </location>
</feature>
<evidence type="ECO:0000256" key="2">
    <source>
        <dbReference type="SAM" id="MobiDB-lite"/>
    </source>
</evidence>
<dbReference type="GO" id="GO:0098978">
    <property type="term" value="C:glutamatergic synapse"/>
    <property type="evidence" value="ECO:0007669"/>
    <property type="project" value="TreeGrafter"/>
</dbReference>
<feature type="compositionally biased region" description="Basic and acidic residues" evidence="2">
    <location>
        <begin position="148"/>
        <end position="160"/>
    </location>
</feature>
<feature type="region of interest" description="Disordered" evidence="2">
    <location>
        <begin position="1623"/>
        <end position="1647"/>
    </location>
</feature>
<keyword evidence="1" id="KW-0175">Coiled coil</keyword>
<reference evidence="3 4" key="1">
    <citation type="journal article" date="2024" name="Proc. Natl. Acad. Sci. U.S.A.">
        <title>The genetic regulatory architecture and epigenomic basis for age-related changes in rattlesnake venom.</title>
        <authorList>
            <person name="Hogan M.P."/>
            <person name="Holding M.L."/>
            <person name="Nystrom G.S."/>
            <person name="Colston T.J."/>
            <person name="Bartlett D.A."/>
            <person name="Mason A.J."/>
            <person name="Ellsworth S.A."/>
            <person name="Rautsaw R.M."/>
            <person name="Lawrence K.C."/>
            <person name="Strickland J.L."/>
            <person name="He B."/>
            <person name="Fraser P."/>
            <person name="Margres M.J."/>
            <person name="Gilbert D.M."/>
            <person name="Gibbs H.L."/>
            <person name="Parkinson C.L."/>
            <person name="Rokyta D.R."/>
        </authorList>
    </citation>
    <scope>NUCLEOTIDE SEQUENCE [LARGE SCALE GENOMIC DNA]</scope>
    <source>
        <strain evidence="3">DRR0105</strain>
    </source>
</reference>
<organism evidence="3 4">
    <name type="scientific">Crotalus adamanteus</name>
    <name type="common">Eastern diamondback rattlesnake</name>
    <dbReference type="NCBI Taxonomy" id="8729"/>
    <lineage>
        <taxon>Eukaryota</taxon>
        <taxon>Metazoa</taxon>
        <taxon>Chordata</taxon>
        <taxon>Craniata</taxon>
        <taxon>Vertebrata</taxon>
        <taxon>Euteleostomi</taxon>
        <taxon>Lepidosauria</taxon>
        <taxon>Squamata</taxon>
        <taxon>Bifurcata</taxon>
        <taxon>Unidentata</taxon>
        <taxon>Episquamata</taxon>
        <taxon>Toxicofera</taxon>
        <taxon>Serpentes</taxon>
        <taxon>Colubroidea</taxon>
        <taxon>Viperidae</taxon>
        <taxon>Crotalinae</taxon>
        <taxon>Crotalus</taxon>
    </lineage>
</organism>
<feature type="compositionally biased region" description="Basic and acidic residues" evidence="2">
    <location>
        <begin position="509"/>
        <end position="530"/>
    </location>
</feature>
<feature type="region of interest" description="Disordered" evidence="2">
    <location>
        <begin position="1690"/>
        <end position="1922"/>
    </location>
</feature>
<feature type="region of interest" description="Disordered" evidence="2">
    <location>
        <begin position="694"/>
        <end position="814"/>
    </location>
</feature>
<feature type="region of interest" description="Disordered" evidence="2">
    <location>
        <begin position="1426"/>
        <end position="1561"/>
    </location>
</feature>
<feature type="compositionally biased region" description="Basic and acidic residues" evidence="2">
    <location>
        <begin position="1696"/>
        <end position="1709"/>
    </location>
</feature>
<accession>A0AAW1BVA9</accession>
<feature type="compositionally biased region" description="Basic and acidic residues" evidence="2">
    <location>
        <begin position="1771"/>
        <end position="1795"/>
    </location>
</feature>
<feature type="compositionally biased region" description="Basic and acidic residues" evidence="2">
    <location>
        <begin position="1727"/>
        <end position="1764"/>
    </location>
</feature>
<evidence type="ECO:0000313" key="3">
    <source>
        <dbReference type="EMBL" id="KAK9406336.1"/>
    </source>
</evidence>
<feature type="compositionally biased region" description="Basic and acidic residues" evidence="2">
    <location>
        <begin position="1376"/>
        <end position="1387"/>
    </location>
</feature>
<feature type="compositionally biased region" description="Acidic residues" evidence="2">
    <location>
        <begin position="306"/>
        <end position="319"/>
    </location>
</feature>
<feature type="compositionally biased region" description="Polar residues" evidence="2">
    <location>
        <begin position="1492"/>
        <end position="1501"/>
    </location>
</feature>
<gene>
    <name evidence="3" type="ORF">NXF25_005110</name>
</gene>
<feature type="coiled-coil region" evidence="1">
    <location>
        <begin position="1102"/>
        <end position="1139"/>
    </location>
</feature>
<feature type="region of interest" description="Disordered" evidence="2">
    <location>
        <begin position="940"/>
        <end position="959"/>
    </location>
</feature>
<feature type="compositionally biased region" description="Basic and acidic residues" evidence="2">
    <location>
        <begin position="1479"/>
        <end position="1488"/>
    </location>
</feature>
<name>A0AAW1BVA9_CROAD</name>
<comment type="caution">
    <text evidence="3">The sequence shown here is derived from an EMBL/GenBank/DDBJ whole genome shotgun (WGS) entry which is preliminary data.</text>
</comment>
<feature type="region of interest" description="Disordered" evidence="2">
    <location>
        <begin position="985"/>
        <end position="1026"/>
    </location>
</feature>
<evidence type="ECO:0000256" key="1">
    <source>
        <dbReference type="SAM" id="Coils"/>
    </source>
</evidence>
<dbReference type="GO" id="GO:0048788">
    <property type="term" value="C:cytoskeleton of presynaptic active zone"/>
    <property type="evidence" value="ECO:0007669"/>
    <property type="project" value="TreeGrafter"/>
</dbReference>
<feature type="compositionally biased region" description="Basic and acidic residues" evidence="2">
    <location>
        <begin position="725"/>
        <end position="745"/>
    </location>
</feature>
<dbReference type="EMBL" id="JAOTOJ010000002">
    <property type="protein sequence ID" value="KAK9406336.1"/>
    <property type="molecule type" value="Genomic_DNA"/>
</dbReference>
<feature type="compositionally biased region" description="Basic and acidic residues" evidence="2">
    <location>
        <begin position="64"/>
        <end position="88"/>
    </location>
</feature>
<protein>
    <submittedName>
        <fullName evidence="3">Protein bassoon</fullName>
    </submittedName>
</protein>
<feature type="compositionally biased region" description="Polar residues" evidence="2">
    <location>
        <begin position="462"/>
        <end position="489"/>
    </location>
</feature>
<feature type="compositionally biased region" description="Basic and acidic residues" evidence="2">
    <location>
        <begin position="799"/>
        <end position="811"/>
    </location>
</feature>
<feature type="compositionally biased region" description="Basic and acidic residues" evidence="2">
    <location>
        <begin position="320"/>
        <end position="333"/>
    </location>
</feature>
<proteinExistence type="predicted"/>
<feature type="compositionally biased region" description="Polar residues" evidence="2">
    <location>
        <begin position="695"/>
        <end position="708"/>
    </location>
</feature>
<dbReference type="GO" id="GO:0098882">
    <property type="term" value="F:structural constituent of presynaptic active zone"/>
    <property type="evidence" value="ECO:0007669"/>
    <property type="project" value="TreeGrafter"/>
</dbReference>
<keyword evidence="4" id="KW-1185">Reference proteome</keyword>
<feature type="region of interest" description="Disordered" evidence="2">
    <location>
        <begin position="1234"/>
        <end position="1262"/>
    </location>
</feature>
<feature type="region of interest" description="Disordered" evidence="2">
    <location>
        <begin position="1374"/>
        <end position="1406"/>
    </location>
</feature>
<evidence type="ECO:0000313" key="4">
    <source>
        <dbReference type="Proteomes" id="UP001474421"/>
    </source>
</evidence>
<feature type="compositionally biased region" description="Polar residues" evidence="2">
    <location>
        <begin position="1800"/>
        <end position="1814"/>
    </location>
</feature>